<comment type="caution">
    <text evidence="2">The sequence shown here is derived from an EMBL/GenBank/DDBJ whole genome shotgun (WGS) entry which is preliminary data.</text>
</comment>
<keyword evidence="3" id="KW-1185">Reference proteome</keyword>
<gene>
    <name evidence="2" type="ORF">PGLA1383_LOCUS51625</name>
</gene>
<accession>A0A813HEM8</accession>
<proteinExistence type="predicted"/>
<sequence>MGQEISRINAECGCCAPSEDPAYEHTMATVPVSGSIGGGHKDARSAMQAAAPTPDPDVGPLVYESAWGGQNDEEPAYFVPPPESAFQSAPFAAAAAAAATVASPGR</sequence>
<dbReference type="AlphaFoldDB" id="A0A813HEM8"/>
<protein>
    <submittedName>
        <fullName evidence="2">Uncharacterized protein</fullName>
    </submittedName>
</protein>
<feature type="region of interest" description="Disordered" evidence="1">
    <location>
        <begin position="33"/>
        <end position="82"/>
    </location>
</feature>
<feature type="non-terminal residue" evidence="2">
    <location>
        <position position="1"/>
    </location>
</feature>
<name>A0A813HEM8_POLGL</name>
<evidence type="ECO:0000313" key="3">
    <source>
        <dbReference type="Proteomes" id="UP000654075"/>
    </source>
</evidence>
<organism evidence="2 3">
    <name type="scientific">Polarella glacialis</name>
    <name type="common">Dinoflagellate</name>
    <dbReference type="NCBI Taxonomy" id="89957"/>
    <lineage>
        <taxon>Eukaryota</taxon>
        <taxon>Sar</taxon>
        <taxon>Alveolata</taxon>
        <taxon>Dinophyceae</taxon>
        <taxon>Suessiales</taxon>
        <taxon>Suessiaceae</taxon>
        <taxon>Polarella</taxon>
    </lineage>
</organism>
<dbReference type="EMBL" id="CAJNNV010031407">
    <property type="protein sequence ID" value="CAE8636112.1"/>
    <property type="molecule type" value="Genomic_DNA"/>
</dbReference>
<evidence type="ECO:0000313" key="2">
    <source>
        <dbReference type="EMBL" id="CAE8636112.1"/>
    </source>
</evidence>
<evidence type="ECO:0000256" key="1">
    <source>
        <dbReference type="SAM" id="MobiDB-lite"/>
    </source>
</evidence>
<reference evidence="2" key="1">
    <citation type="submission" date="2021-02" db="EMBL/GenBank/DDBJ databases">
        <authorList>
            <person name="Dougan E. K."/>
            <person name="Rhodes N."/>
            <person name="Thang M."/>
            <person name="Chan C."/>
        </authorList>
    </citation>
    <scope>NUCLEOTIDE SEQUENCE</scope>
</reference>
<dbReference type="Proteomes" id="UP000654075">
    <property type="component" value="Unassembled WGS sequence"/>
</dbReference>